<dbReference type="SMART" id="SM00347">
    <property type="entry name" value="HTH_MARR"/>
    <property type="match status" value="1"/>
</dbReference>
<dbReference type="PROSITE" id="PS50995">
    <property type="entry name" value="HTH_MARR_2"/>
    <property type="match status" value="1"/>
</dbReference>
<name>A0ABN0TG43_9ACTN</name>
<keyword evidence="3" id="KW-1185">Reference proteome</keyword>
<sequence length="193" mass="21078">MVIQSLRRCWHGEAVSSPVDSDALPSAALVNALMAMSRVLVDLTARTLGDLQVEMTLPQYRILVVLASRGDQRTVDLAAELGVTPSTATRNCDRLVRRRLVRRFRRTDDLRVSWLGLTAEGEEVIGETMLRRHRSLADLVARAAVDQPELVAGALDQLVVAAGEVPDPGWWQRLSASTDYGQGSTSAAMESNV</sequence>
<dbReference type="Pfam" id="PF01047">
    <property type="entry name" value="MarR"/>
    <property type="match status" value="1"/>
</dbReference>
<comment type="caution">
    <text evidence="2">The sequence shown here is derived from an EMBL/GenBank/DDBJ whole genome shotgun (WGS) entry which is preliminary data.</text>
</comment>
<dbReference type="EMBL" id="BAAAGX010000002">
    <property type="protein sequence ID" value="GAA0220846.1"/>
    <property type="molecule type" value="Genomic_DNA"/>
</dbReference>
<dbReference type="PANTHER" id="PTHR33164:SF94">
    <property type="entry name" value="TRANSCRIPTIONAL REGULATORY PROTEIN-RELATED"/>
    <property type="match status" value="1"/>
</dbReference>
<dbReference type="Proteomes" id="UP001500967">
    <property type="component" value="Unassembled WGS sequence"/>
</dbReference>
<dbReference type="InterPro" id="IPR036388">
    <property type="entry name" value="WH-like_DNA-bd_sf"/>
</dbReference>
<dbReference type="InterPro" id="IPR039422">
    <property type="entry name" value="MarR/SlyA-like"/>
</dbReference>
<reference evidence="2 3" key="1">
    <citation type="journal article" date="2019" name="Int. J. Syst. Evol. Microbiol.">
        <title>The Global Catalogue of Microorganisms (GCM) 10K type strain sequencing project: providing services to taxonomists for standard genome sequencing and annotation.</title>
        <authorList>
            <consortium name="The Broad Institute Genomics Platform"/>
            <consortium name="The Broad Institute Genome Sequencing Center for Infectious Disease"/>
            <person name="Wu L."/>
            <person name="Ma J."/>
        </authorList>
    </citation>
    <scope>NUCLEOTIDE SEQUENCE [LARGE SCALE GENOMIC DNA]</scope>
    <source>
        <strain evidence="2 3">JCM 10425</strain>
    </source>
</reference>
<feature type="domain" description="HTH marR-type" evidence="1">
    <location>
        <begin position="26"/>
        <end position="160"/>
    </location>
</feature>
<dbReference type="Gene3D" id="1.10.10.10">
    <property type="entry name" value="Winged helix-like DNA-binding domain superfamily/Winged helix DNA-binding domain"/>
    <property type="match status" value="1"/>
</dbReference>
<gene>
    <name evidence="2" type="ORF">GCM10009539_02580</name>
</gene>
<evidence type="ECO:0000313" key="3">
    <source>
        <dbReference type="Proteomes" id="UP001500967"/>
    </source>
</evidence>
<accession>A0ABN0TG43</accession>
<dbReference type="PANTHER" id="PTHR33164">
    <property type="entry name" value="TRANSCRIPTIONAL REGULATOR, MARR FAMILY"/>
    <property type="match status" value="1"/>
</dbReference>
<evidence type="ECO:0000259" key="1">
    <source>
        <dbReference type="PROSITE" id="PS50995"/>
    </source>
</evidence>
<dbReference type="InterPro" id="IPR036390">
    <property type="entry name" value="WH_DNA-bd_sf"/>
</dbReference>
<protein>
    <recommendedName>
        <fullName evidence="1">HTH marR-type domain-containing protein</fullName>
    </recommendedName>
</protein>
<evidence type="ECO:0000313" key="2">
    <source>
        <dbReference type="EMBL" id="GAA0220846.1"/>
    </source>
</evidence>
<organism evidence="2 3">
    <name type="scientific">Cryptosporangium japonicum</name>
    <dbReference type="NCBI Taxonomy" id="80872"/>
    <lineage>
        <taxon>Bacteria</taxon>
        <taxon>Bacillati</taxon>
        <taxon>Actinomycetota</taxon>
        <taxon>Actinomycetes</taxon>
        <taxon>Cryptosporangiales</taxon>
        <taxon>Cryptosporangiaceae</taxon>
        <taxon>Cryptosporangium</taxon>
    </lineage>
</organism>
<proteinExistence type="predicted"/>
<dbReference type="InterPro" id="IPR000835">
    <property type="entry name" value="HTH_MarR-typ"/>
</dbReference>
<dbReference type="SUPFAM" id="SSF46785">
    <property type="entry name" value="Winged helix' DNA-binding domain"/>
    <property type="match status" value="1"/>
</dbReference>